<sequence>MVILNDLETLLQLVMLLAKYGNSVIVHDVFRDELAGLLAKSGSEDKFFKRLASYIQQLVENGEAAIGPPGAPIEHLAGQKNLCAMRFKLGISNLRVFFVYKDGLIYLLSSFYERQGHKNTEYSTHTPIAKTRFAELMEGE</sequence>
<proteinExistence type="predicted"/>
<comment type="caution">
    <text evidence="1">The sequence shown here is derived from an EMBL/GenBank/DDBJ whole genome shotgun (WGS) entry which is preliminary data.</text>
</comment>
<protein>
    <recommendedName>
        <fullName evidence="3">Toxin-antitoxin system, toxin component, RelE family</fullName>
    </recommendedName>
</protein>
<dbReference type="STRING" id="748224.HMPREF9436_03378"/>
<dbReference type="HOGENOM" id="CLU_1832173_0_0_9"/>
<dbReference type="AlphaFoldDB" id="E2ZNU7"/>
<accession>E2ZNU7</accession>
<evidence type="ECO:0000313" key="2">
    <source>
        <dbReference type="Proteomes" id="UP000006028"/>
    </source>
</evidence>
<gene>
    <name evidence="1" type="ORF">HMPREF9436_03378</name>
</gene>
<organism evidence="1 2">
    <name type="scientific">Faecalibacterium cf. prausnitzii KLE1255</name>
    <dbReference type="NCBI Taxonomy" id="748224"/>
    <lineage>
        <taxon>Bacteria</taxon>
        <taxon>Bacillati</taxon>
        <taxon>Bacillota</taxon>
        <taxon>Clostridia</taxon>
        <taxon>Eubacteriales</taxon>
        <taxon>Oscillospiraceae</taxon>
        <taxon>Faecalibacterium</taxon>
    </lineage>
</organism>
<name>E2ZNU7_9FIRM</name>
<dbReference type="EMBL" id="AECU01000248">
    <property type="protein sequence ID" value="EFQ05190.1"/>
    <property type="molecule type" value="Genomic_DNA"/>
</dbReference>
<dbReference type="Proteomes" id="UP000006028">
    <property type="component" value="Unassembled WGS sequence"/>
</dbReference>
<reference evidence="1 2" key="1">
    <citation type="submission" date="2010-08" db="EMBL/GenBank/DDBJ databases">
        <authorList>
            <person name="Weinstock G."/>
            <person name="Sodergren E."/>
            <person name="Clifton S."/>
            <person name="Fulton L."/>
            <person name="Fulton B."/>
            <person name="Courtney L."/>
            <person name="Fronick C."/>
            <person name="Harrison M."/>
            <person name="Strong C."/>
            <person name="Farmer C."/>
            <person name="Delahaunty K."/>
            <person name="Markovic C."/>
            <person name="Hall O."/>
            <person name="Minx P."/>
            <person name="Tomlinson C."/>
            <person name="Mitreva M."/>
            <person name="Hou S."/>
            <person name="Chen J."/>
            <person name="Wollam A."/>
            <person name="Pepin K.H."/>
            <person name="Johnson M."/>
            <person name="Bhonagiri V."/>
            <person name="Zhang X."/>
            <person name="Suruliraj S."/>
            <person name="Warren W."/>
            <person name="Chinwalla A."/>
            <person name="Mardis E.R."/>
            <person name="Wilson R.K."/>
        </authorList>
    </citation>
    <scope>NUCLEOTIDE SEQUENCE [LARGE SCALE GENOMIC DNA]</scope>
    <source>
        <strain evidence="1 2">KLE1255</strain>
    </source>
</reference>
<evidence type="ECO:0000313" key="1">
    <source>
        <dbReference type="EMBL" id="EFQ05190.1"/>
    </source>
</evidence>
<dbReference type="BioCyc" id="FCF748224-HMP:GTSS-2350-MONOMER"/>
<evidence type="ECO:0008006" key="3">
    <source>
        <dbReference type="Google" id="ProtNLM"/>
    </source>
</evidence>